<dbReference type="CDD" id="cd02440">
    <property type="entry name" value="AdoMet_MTases"/>
    <property type="match status" value="1"/>
</dbReference>
<name>A0A1F5H6E9_9BACT</name>
<organism evidence="1 2">
    <name type="scientific">Candidatus Curtissbacteria bacterium RIFCSPLOWO2_01_FULL_42_50</name>
    <dbReference type="NCBI Taxonomy" id="1797730"/>
    <lineage>
        <taxon>Bacteria</taxon>
        <taxon>Candidatus Curtissiibacteriota</taxon>
    </lineage>
</organism>
<dbReference type="AlphaFoldDB" id="A0A1F5H6E9"/>
<dbReference type="InterPro" id="IPR052356">
    <property type="entry name" value="Thiol_S-MT"/>
</dbReference>
<comment type="caution">
    <text evidence="1">The sequence shown here is derived from an EMBL/GenBank/DDBJ whole genome shotgun (WGS) entry which is preliminary data.</text>
</comment>
<dbReference type="PANTHER" id="PTHR45036">
    <property type="entry name" value="METHYLTRANSFERASE LIKE 7B"/>
    <property type="match status" value="1"/>
</dbReference>
<proteinExistence type="predicted"/>
<evidence type="ECO:0008006" key="3">
    <source>
        <dbReference type="Google" id="ProtNLM"/>
    </source>
</evidence>
<evidence type="ECO:0000313" key="2">
    <source>
        <dbReference type="Proteomes" id="UP000177039"/>
    </source>
</evidence>
<reference evidence="1 2" key="1">
    <citation type="journal article" date="2016" name="Nat. Commun.">
        <title>Thousands of microbial genomes shed light on interconnected biogeochemical processes in an aquifer system.</title>
        <authorList>
            <person name="Anantharaman K."/>
            <person name="Brown C.T."/>
            <person name="Hug L.A."/>
            <person name="Sharon I."/>
            <person name="Castelle C.J."/>
            <person name="Probst A.J."/>
            <person name="Thomas B.C."/>
            <person name="Singh A."/>
            <person name="Wilkins M.J."/>
            <person name="Karaoz U."/>
            <person name="Brodie E.L."/>
            <person name="Williams K.H."/>
            <person name="Hubbard S.S."/>
            <person name="Banfield J.F."/>
        </authorList>
    </citation>
    <scope>NUCLEOTIDE SEQUENCE [LARGE SCALE GENOMIC DNA]</scope>
</reference>
<dbReference type="Gene3D" id="3.40.50.150">
    <property type="entry name" value="Vaccinia Virus protein VP39"/>
    <property type="match status" value="1"/>
</dbReference>
<dbReference type="PANTHER" id="PTHR45036:SF1">
    <property type="entry name" value="METHYLTRANSFERASE LIKE 7A"/>
    <property type="match status" value="1"/>
</dbReference>
<dbReference type="InterPro" id="IPR029063">
    <property type="entry name" value="SAM-dependent_MTases_sf"/>
</dbReference>
<dbReference type="EMBL" id="MFBT01000012">
    <property type="protein sequence ID" value="OGD99647.1"/>
    <property type="molecule type" value="Genomic_DNA"/>
</dbReference>
<sequence>MYPDLSDIEARLAVHVSKTLALSTKRPPEETAKALLSWQRSQEFYDEMINLLGPLKGKRLLEIGCGYALFLVICLKNGIKAEGIEPASQEFYKFTLKLGREILARSGYSKNLIKNATGENPPYKDNTFDAVVSLYTLEHVQDIARVLSESTRVLKPGGYLYCVVPNYGSFWEGHYGIFWIPYLPKALAKSYVRLWGKAPQALLEYQLVNQQTLEKYIKNLPLKVQNWGNDLFIEKVQNLTNISGGTLGSAKKILKFLDYFKILKFATRTASFLKAQTPIILVAQKQSNN</sequence>
<dbReference type="Pfam" id="PF13489">
    <property type="entry name" value="Methyltransf_23"/>
    <property type="match status" value="1"/>
</dbReference>
<protein>
    <recommendedName>
        <fullName evidence="3">Methyltransferase type 11 domain-containing protein</fullName>
    </recommendedName>
</protein>
<accession>A0A1F5H6E9</accession>
<dbReference type="SUPFAM" id="SSF53335">
    <property type="entry name" value="S-adenosyl-L-methionine-dependent methyltransferases"/>
    <property type="match status" value="1"/>
</dbReference>
<gene>
    <name evidence="1" type="ORF">A3B54_03085</name>
</gene>
<dbReference type="Proteomes" id="UP000177039">
    <property type="component" value="Unassembled WGS sequence"/>
</dbReference>
<evidence type="ECO:0000313" key="1">
    <source>
        <dbReference type="EMBL" id="OGD99647.1"/>
    </source>
</evidence>